<accession>A0A327X0G4</accession>
<dbReference type="InterPro" id="IPR036013">
    <property type="entry name" value="Band_7/SPFH_dom_sf"/>
</dbReference>
<proteinExistence type="inferred from homology"/>
<dbReference type="Proteomes" id="UP000249203">
    <property type="component" value="Unassembled WGS sequence"/>
</dbReference>
<dbReference type="NCBIfam" id="TIGR01932">
    <property type="entry name" value="hflC"/>
    <property type="match status" value="2"/>
</dbReference>
<dbReference type="RefSeq" id="WP_111568804.1">
    <property type="nucleotide sequence ID" value="NZ_PIPK01000002.1"/>
</dbReference>
<dbReference type="Gene3D" id="3.30.479.30">
    <property type="entry name" value="Band 7 domain"/>
    <property type="match status" value="1"/>
</dbReference>
<dbReference type="GO" id="GO:0016020">
    <property type="term" value="C:membrane"/>
    <property type="evidence" value="ECO:0007669"/>
    <property type="project" value="UniProtKB-SubCell"/>
</dbReference>
<dbReference type="Pfam" id="PF01145">
    <property type="entry name" value="Band_7"/>
    <property type="match status" value="1"/>
</dbReference>
<keyword evidence="5" id="KW-0472">Membrane</keyword>
<comment type="function">
    <text evidence="6">HflC and HflK could regulate a protease.</text>
</comment>
<evidence type="ECO:0000256" key="1">
    <source>
        <dbReference type="ARBA" id="ARBA00004167"/>
    </source>
</evidence>
<dbReference type="GO" id="GO:0008233">
    <property type="term" value="F:peptidase activity"/>
    <property type="evidence" value="ECO:0007669"/>
    <property type="project" value="UniProtKB-KW"/>
</dbReference>
<gene>
    <name evidence="8" type="ORF">B0I24_103193</name>
    <name evidence="9" type="ORF">CWE07_03290</name>
</gene>
<evidence type="ECO:0000256" key="2">
    <source>
        <dbReference type="ARBA" id="ARBA00007862"/>
    </source>
</evidence>
<evidence type="ECO:0000313" key="9">
    <source>
        <dbReference type="EMBL" id="RUO27656.1"/>
    </source>
</evidence>
<dbReference type="InterPro" id="IPR010200">
    <property type="entry name" value="HflC"/>
</dbReference>
<dbReference type="PANTHER" id="PTHR42911">
    <property type="entry name" value="MODULATOR OF FTSH PROTEASE HFLC"/>
    <property type="match status" value="1"/>
</dbReference>
<comment type="caution">
    <text evidence="8">The sequence shown here is derived from an EMBL/GenBank/DDBJ whole genome shotgun (WGS) entry which is preliminary data.</text>
</comment>
<dbReference type="SMART" id="SM00244">
    <property type="entry name" value="PHB"/>
    <property type="match status" value="1"/>
</dbReference>
<dbReference type="AlphaFoldDB" id="A0A327X0G4"/>
<evidence type="ECO:0000313" key="10">
    <source>
        <dbReference type="Proteomes" id="UP000249203"/>
    </source>
</evidence>
<evidence type="ECO:0000256" key="4">
    <source>
        <dbReference type="ARBA" id="ARBA00022989"/>
    </source>
</evidence>
<reference evidence="9 11" key="1">
    <citation type="journal article" date="2018" name="Front. Microbiol.">
        <title>Genome-Based Analysis Reveals the Taxonomy and Diversity of the Family Idiomarinaceae.</title>
        <authorList>
            <person name="Liu Y."/>
            <person name="Lai Q."/>
            <person name="Shao Z."/>
        </authorList>
    </citation>
    <scope>NUCLEOTIDE SEQUENCE [LARGE SCALE GENOMIC DNA]</scope>
    <source>
        <strain evidence="9 11">CF12-14</strain>
    </source>
</reference>
<evidence type="ECO:0000256" key="6">
    <source>
        <dbReference type="PIRNR" id="PIRNR005651"/>
    </source>
</evidence>
<name>A0A327X0G4_9GAMM</name>
<dbReference type="OrthoDB" id="9812991at2"/>
<keyword evidence="3" id="KW-0812">Transmembrane</keyword>
<dbReference type="SUPFAM" id="SSF117892">
    <property type="entry name" value="Band 7/SPFH domain"/>
    <property type="match status" value="1"/>
</dbReference>
<dbReference type="GO" id="GO:0006508">
    <property type="term" value="P:proteolysis"/>
    <property type="evidence" value="ECO:0007669"/>
    <property type="project" value="UniProtKB-KW"/>
</dbReference>
<dbReference type="InterPro" id="IPR001107">
    <property type="entry name" value="Band_7"/>
</dbReference>
<protein>
    <recommendedName>
        <fullName evidence="6">Protein HflC</fullName>
    </recommendedName>
</protein>
<evidence type="ECO:0000256" key="5">
    <source>
        <dbReference type="ARBA" id="ARBA00023136"/>
    </source>
</evidence>
<feature type="domain" description="Band 7" evidence="7">
    <location>
        <begin position="18"/>
        <end position="188"/>
    </location>
</feature>
<evidence type="ECO:0000313" key="11">
    <source>
        <dbReference type="Proteomes" id="UP000287865"/>
    </source>
</evidence>
<dbReference type="CDD" id="cd03405">
    <property type="entry name" value="SPFH_HflC"/>
    <property type="match status" value="1"/>
</dbReference>
<dbReference type="EMBL" id="QLMD01000003">
    <property type="protein sequence ID" value="RAJ99199.1"/>
    <property type="molecule type" value="Genomic_DNA"/>
</dbReference>
<keyword evidence="4" id="KW-1133">Transmembrane helix</keyword>
<evidence type="ECO:0000313" key="8">
    <source>
        <dbReference type="EMBL" id="RAJ99199.1"/>
    </source>
</evidence>
<keyword evidence="8" id="KW-0645">Protease</keyword>
<dbReference type="Proteomes" id="UP000287865">
    <property type="component" value="Unassembled WGS sequence"/>
</dbReference>
<dbReference type="EMBL" id="PIPK01000002">
    <property type="protein sequence ID" value="RUO27656.1"/>
    <property type="molecule type" value="Genomic_DNA"/>
</dbReference>
<keyword evidence="11" id="KW-1185">Reference proteome</keyword>
<comment type="subcellular location">
    <subcellularLocation>
        <location evidence="1">Membrane</location>
        <topology evidence="1">Single-pass membrane protein</topology>
    </subcellularLocation>
</comment>
<dbReference type="PIRSF" id="PIRSF005651">
    <property type="entry name" value="HflC"/>
    <property type="match status" value="1"/>
</dbReference>
<dbReference type="PANTHER" id="PTHR42911:SF1">
    <property type="entry name" value="MODULATOR OF FTSH PROTEASE HFLC"/>
    <property type="match status" value="1"/>
</dbReference>
<evidence type="ECO:0000256" key="3">
    <source>
        <dbReference type="ARBA" id="ARBA00022692"/>
    </source>
</evidence>
<comment type="similarity">
    <text evidence="2 6">Belongs to the band 7/mec-2 family. HflC subfamily.</text>
</comment>
<evidence type="ECO:0000259" key="7">
    <source>
        <dbReference type="SMART" id="SM00244"/>
    </source>
</evidence>
<reference evidence="8 10" key="2">
    <citation type="submission" date="2018-06" db="EMBL/GenBank/DDBJ databases">
        <title>Genomic Encyclopedia of Type Strains, Phase III (KMG-III): the genomes of soil and plant-associated and newly described type strains.</title>
        <authorList>
            <person name="Whitman W."/>
        </authorList>
    </citation>
    <scope>NUCLEOTIDE SEQUENCE [LARGE SCALE GENOMIC DNA]</scope>
    <source>
        <strain evidence="8 10">CGMCC 1.15366</strain>
    </source>
</reference>
<organism evidence="8 10">
    <name type="scientific">Aliidiomarina maris</name>
    <dbReference type="NCBI Taxonomy" id="531312"/>
    <lineage>
        <taxon>Bacteria</taxon>
        <taxon>Pseudomonadati</taxon>
        <taxon>Pseudomonadota</taxon>
        <taxon>Gammaproteobacteria</taxon>
        <taxon>Alteromonadales</taxon>
        <taxon>Idiomarinaceae</taxon>
        <taxon>Aliidiomarina</taxon>
    </lineage>
</organism>
<keyword evidence="8" id="KW-0378">Hydrolase</keyword>
<sequence>MRNLVIVIAVIVAILGYSSLFTIQEGERGIVIRFGQVAQDEDGRPVVYQPGLHFKIPLIERIEKLDARVKTLDGQPDRFITSEQKDLIVDAFVKWRIADFAQFYLSTGGGNERQAEDLLMRRINSGLRSEFGTRTIRDIVSGERDELMEQALVQAGDGASDLGIQILDVRVKQINLPTEVSQSIFARMRAERNAVAREHRAEGQSQAEFIRADVDARVTVMLADAEREARQIRGEGDAEAARIYGEAYSQDAEFFAFLRSMEAYKESFSSGNDVLVLSPDSEFFRFLNQMSGIRSE</sequence>